<dbReference type="Proteomes" id="UP000008842">
    <property type="component" value="Chromosome"/>
</dbReference>
<evidence type="ECO:0000313" key="2">
    <source>
        <dbReference type="Proteomes" id="UP000008842"/>
    </source>
</evidence>
<dbReference type="EMBL" id="AP009380">
    <property type="protein sequence ID" value="BAG34442.1"/>
    <property type="molecule type" value="Genomic_DNA"/>
</dbReference>
<reference evidence="1 2" key="1">
    <citation type="journal article" date="2008" name="DNA Res.">
        <title>Determination of the genome sequence of Porphyromonas gingivalis strain ATCC 33277 and genomic comparison with strain W83 revealed extensive genome rearrangements in P. gingivalis.</title>
        <authorList>
            <person name="Naito M."/>
            <person name="Hirakawa H."/>
            <person name="Yamashita A."/>
            <person name="Ohara N."/>
            <person name="Shoji M."/>
            <person name="Yukitake H."/>
            <person name="Nakayama K."/>
            <person name="Toh H."/>
            <person name="Yoshimura F."/>
            <person name="Kuhara S."/>
            <person name="Hattori M."/>
            <person name="Hayashi T."/>
            <person name="Nakayama K."/>
        </authorList>
    </citation>
    <scope>NUCLEOTIDE SEQUENCE [LARGE SCALE GENOMIC DNA]</scope>
    <source>
        <strain evidence="2">ATCC 33277 / DSM 20709 / CIP 103683 / JCM 12257 / NCTC 11834 / 2561</strain>
    </source>
</reference>
<dbReference type="HOGENOM" id="CLU_3357692_0_0_10"/>
<organism evidence="1 2">
    <name type="scientific">Porphyromonas gingivalis (strain ATCC 33277 / DSM 20709 / CIP 103683 / JCM 12257 / NCTC 11834 / 2561)</name>
    <dbReference type="NCBI Taxonomy" id="431947"/>
    <lineage>
        <taxon>Bacteria</taxon>
        <taxon>Pseudomonadati</taxon>
        <taxon>Bacteroidota</taxon>
        <taxon>Bacteroidia</taxon>
        <taxon>Bacteroidales</taxon>
        <taxon>Porphyromonadaceae</taxon>
        <taxon>Porphyromonas</taxon>
    </lineage>
</organism>
<evidence type="ECO:0000313" key="1">
    <source>
        <dbReference type="EMBL" id="BAG34442.1"/>
    </source>
</evidence>
<sequence length="36" mass="4279">MIIKRCLSLFFENLKNEGSLFLIFENRKSGNLIVYQ</sequence>
<protein>
    <submittedName>
        <fullName evidence="1">Uncharacterized protein</fullName>
    </submittedName>
</protein>
<gene>
    <name evidence="1" type="ordered locus">PGN_1923</name>
</gene>
<accession>B2RM47</accession>
<dbReference type="AlphaFoldDB" id="B2RM47"/>
<dbReference type="KEGG" id="pgn:PGN_1923"/>
<proteinExistence type="predicted"/>
<name>B2RM47_PORG3</name>